<dbReference type="GO" id="GO:0006423">
    <property type="term" value="P:cysteinyl-tRNA aminoacylation"/>
    <property type="evidence" value="ECO:0007669"/>
    <property type="project" value="TreeGrafter"/>
</dbReference>
<sequence>MTFESMTRRRPIAGATAVTLGDRRVRLLDRARIYNCGITPYDVTHLGHAATFVWVDTLSRVLRVLGVEPIVCRNVTDIDDVLDDAAREAGVRYDHFAAFGQFRFEGDMTALNVRTPDYEPRAHRYVDAVIRLAAALAEGGSAYVREGGVFFRGSHVVRRWGLEEREALRLAREFGGRPDDPAKDDPFDVAVWQPAEPGHPAWDSPWGPGRPGWHAECVAMYTSTFGVGVDIHAGGADLRFPHHAYHAAMAEALTGVAPYARAWMHVGAVTVDGAKMAKSTGNLVLLEDLLATHPAPVVRLAIIDRPWAQSWDYSPGVLDVAAARLEDLHQAAGSRVGVTDEDDVERLRQLLSADLDVPAALDFAIERGGGAARLLTAALGLS</sequence>
<organism evidence="6 7">
    <name type="scientific">Saccharomonospora amisosensis</name>
    <dbReference type="NCBI Taxonomy" id="1128677"/>
    <lineage>
        <taxon>Bacteria</taxon>
        <taxon>Bacillati</taxon>
        <taxon>Actinomycetota</taxon>
        <taxon>Actinomycetes</taxon>
        <taxon>Pseudonocardiales</taxon>
        <taxon>Pseudonocardiaceae</taxon>
        <taxon>Saccharomonospora</taxon>
    </lineage>
</organism>
<protein>
    <submittedName>
        <fullName evidence="6">Cysteinyl-tRNA synthetase</fullName>
        <ecNumber evidence="6">6.1.1.16</ecNumber>
    </submittedName>
</protein>
<keyword evidence="2 6" id="KW-0436">Ligase</keyword>
<evidence type="ECO:0000313" key="6">
    <source>
        <dbReference type="EMBL" id="NIJ12334.1"/>
    </source>
</evidence>
<comment type="subunit">
    <text evidence="1">Monomer.</text>
</comment>
<keyword evidence="4" id="KW-0067">ATP-binding</keyword>
<accession>A0A7X5UQG9</accession>
<keyword evidence="3" id="KW-0547">Nucleotide-binding</keyword>
<dbReference type="GO" id="GO:0005524">
    <property type="term" value="F:ATP binding"/>
    <property type="evidence" value="ECO:0007669"/>
    <property type="project" value="UniProtKB-KW"/>
</dbReference>
<dbReference type="GO" id="GO:0005829">
    <property type="term" value="C:cytosol"/>
    <property type="evidence" value="ECO:0007669"/>
    <property type="project" value="TreeGrafter"/>
</dbReference>
<evidence type="ECO:0000313" key="7">
    <source>
        <dbReference type="Proteomes" id="UP000545493"/>
    </source>
</evidence>
<dbReference type="InterPro" id="IPR014729">
    <property type="entry name" value="Rossmann-like_a/b/a_fold"/>
</dbReference>
<dbReference type="SUPFAM" id="SSF52374">
    <property type="entry name" value="Nucleotidylyl transferase"/>
    <property type="match status" value="1"/>
</dbReference>
<proteinExistence type="predicted"/>
<name>A0A7X5UQG9_9PSEU</name>
<evidence type="ECO:0000256" key="3">
    <source>
        <dbReference type="ARBA" id="ARBA00022741"/>
    </source>
</evidence>
<dbReference type="AlphaFoldDB" id="A0A7X5UQG9"/>
<evidence type="ECO:0000259" key="5">
    <source>
        <dbReference type="Pfam" id="PF01406"/>
    </source>
</evidence>
<dbReference type="Gene3D" id="3.40.50.620">
    <property type="entry name" value="HUPs"/>
    <property type="match status" value="1"/>
</dbReference>
<dbReference type="PRINTS" id="PR00983">
    <property type="entry name" value="TRNASYNTHCYS"/>
</dbReference>
<dbReference type="EMBL" id="JAAOYM010000001">
    <property type="protein sequence ID" value="NIJ12334.1"/>
    <property type="molecule type" value="Genomic_DNA"/>
</dbReference>
<evidence type="ECO:0000256" key="2">
    <source>
        <dbReference type="ARBA" id="ARBA00022598"/>
    </source>
</evidence>
<feature type="domain" description="tRNA synthetases class I catalytic" evidence="5">
    <location>
        <begin position="30"/>
        <end position="320"/>
    </location>
</feature>
<dbReference type="Proteomes" id="UP000545493">
    <property type="component" value="Unassembled WGS sequence"/>
</dbReference>
<dbReference type="PANTHER" id="PTHR10890:SF3">
    <property type="entry name" value="CYSTEINE--TRNA LIGASE, CYTOPLASMIC"/>
    <property type="match status" value="1"/>
</dbReference>
<comment type="caution">
    <text evidence="6">The sequence shown here is derived from an EMBL/GenBank/DDBJ whole genome shotgun (WGS) entry which is preliminary data.</text>
</comment>
<dbReference type="PANTHER" id="PTHR10890">
    <property type="entry name" value="CYSTEINYL-TRNA SYNTHETASE"/>
    <property type="match status" value="1"/>
</dbReference>
<dbReference type="InterPro" id="IPR024909">
    <property type="entry name" value="Cys-tRNA/MSH_ligase"/>
</dbReference>
<evidence type="ECO:0000256" key="1">
    <source>
        <dbReference type="ARBA" id="ARBA00011245"/>
    </source>
</evidence>
<dbReference type="Pfam" id="PF01406">
    <property type="entry name" value="tRNA-synt_1e"/>
    <property type="match status" value="1"/>
</dbReference>
<evidence type="ECO:0000256" key="4">
    <source>
        <dbReference type="ARBA" id="ARBA00022840"/>
    </source>
</evidence>
<reference evidence="6 7" key="1">
    <citation type="submission" date="2020-03" db="EMBL/GenBank/DDBJ databases">
        <title>Sequencing the genomes of 1000 actinobacteria strains.</title>
        <authorList>
            <person name="Klenk H.-P."/>
        </authorList>
    </citation>
    <scope>NUCLEOTIDE SEQUENCE [LARGE SCALE GENOMIC DNA]</scope>
    <source>
        <strain evidence="6 7">DSM 45685</strain>
    </source>
</reference>
<dbReference type="RefSeq" id="WP_167170927.1">
    <property type="nucleotide sequence ID" value="NZ_JAAOYM010000001.1"/>
</dbReference>
<dbReference type="GO" id="GO:0004817">
    <property type="term" value="F:cysteine-tRNA ligase activity"/>
    <property type="evidence" value="ECO:0007669"/>
    <property type="project" value="UniProtKB-EC"/>
</dbReference>
<keyword evidence="7" id="KW-1185">Reference proteome</keyword>
<dbReference type="InterPro" id="IPR032678">
    <property type="entry name" value="tRNA-synt_1_cat_dom"/>
</dbReference>
<gene>
    <name evidence="6" type="ORF">FHU38_002678</name>
</gene>
<dbReference type="EC" id="6.1.1.16" evidence="6"/>
<keyword evidence="6" id="KW-0030">Aminoacyl-tRNA synthetase</keyword>